<dbReference type="GO" id="GO:0006892">
    <property type="term" value="P:post-Golgi vesicle-mediated transport"/>
    <property type="evidence" value="ECO:0007669"/>
    <property type="project" value="TreeGrafter"/>
</dbReference>
<dbReference type="Gene3D" id="2.130.10.10">
    <property type="entry name" value="YVTN repeat-like/Quinoprotein amine dehydrogenase"/>
    <property type="match status" value="1"/>
</dbReference>
<dbReference type="PANTHER" id="PTHR12106:SF27">
    <property type="entry name" value="SORTILIN-RELATED RECEPTOR"/>
    <property type="match status" value="1"/>
</dbReference>
<organism evidence="3 4">
    <name type="scientific">Eumeta variegata</name>
    <name type="common">Bagworm moth</name>
    <name type="synonym">Eumeta japonica</name>
    <dbReference type="NCBI Taxonomy" id="151549"/>
    <lineage>
        <taxon>Eukaryota</taxon>
        <taxon>Metazoa</taxon>
        <taxon>Ecdysozoa</taxon>
        <taxon>Arthropoda</taxon>
        <taxon>Hexapoda</taxon>
        <taxon>Insecta</taxon>
        <taxon>Pterygota</taxon>
        <taxon>Neoptera</taxon>
        <taxon>Endopterygota</taxon>
        <taxon>Lepidoptera</taxon>
        <taxon>Glossata</taxon>
        <taxon>Ditrysia</taxon>
        <taxon>Tineoidea</taxon>
        <taxon>Psychidae</taxon>
        <taxon>Oiketicinae</taxon>
        <taxon>Eumeta</taxon>
    </lineage>
</organism>
<sequence>MEIFDRLSVCPVAYWTDISIPLVAAGIVWLYDPKIRHGTSENTLYVAENSVNSNKLSIINKEDYENPTTNDRRKREATMLSSEQKNISTWITHLNDSHQQLMVHWVGEGSNVIICLARDTSPRTKGSVAPSALFISYDYGKNFTNKTEHFRLSDEPDSGYAQLDKFFNHPKYPEFCVFVDSTNKKIYYTNDNGQHIHRSDLSFHPSDLAFDDDVPDKFIVLDRVDSNRKLYLTMDGGKSFKHIQSFVKTFFWSSGNGYPKMFYVERWKPDRTSTILSVNDPINLMHTGRVLFEDAKDFQIKGDFMFATKQSKEILAFVLVPPKLDLSEAGTRLGFYNKFFHLKDEETDIMPTRAKLRVQS</sequence>
<dbReference type="AlphaFoldDB" id="A0A4C1UAN8"/>
<dbReference type="Pfam" id="PF15902">
    <property type="entry name" value="Sortilin-Vps10"/>
    <property type="match status" value="1"/>
</dbReference>
<dbReference type="Proteomes" id="UP000299102">
    <property type="component" value="Unassembled WGS sequence"/>
</dbReference>
<keyword evidence="1" id="KW-0677">Repeat</keyword>
<dbReference type="SUPFAM" id="SSF110296">
    <property type="entry name" value="Oligoxyloglucan reducing end-specific cellobiohydrolase"/>
    <property type="match status" value="1"/>
</dbReference>
<dbReference type="InterPro" id="IPR031778">
    <property type="entry name" value="Sortilin_N"/>
</dbReference>
<accession>A0A4C1UAN8</accession>
<evidence type="ECO:0000313" key="3">
    <source>
        <dbReference type="EMBL" id="GBP23513.1"/>
    </source>
</evidence>
<protein>
    <submittedName>
        <fullName evidence="3">Sortilin-related receptor</fullName>
    </submittedName>
</protein>
<dbReference type="InterPro" id="IPR015943">
    <property type="entry name" value="WD40/YVTN_repeat-like_dom_sf"/>
</dbReference>
<feature type="domain" description="Sortilin N-terminal" evidence="2">
    <location>
        <begin position="132"/>
        <end position="313"/>
    </location>
</feature>
<evidence type="ECO:0000259" key="2">
    <source>
        <dbReference type="Pfam" id="PF15902"/>
    </source>
</evidence>
<keyword evidence="3" id="KW-0675">Receptor</keyword>
<comment type="caution">
    <text evidence="3">The sequence shown here is derived from an EMBL/GenBank/DDBJ whole genome shotgun (WGS) entry which is preliminary data.</text>
</comment>
<dbReference type="GO" id="GO:0005794">
    <property type="term" value="C:Golgi apparatus"/>
    <property type="evidence" value="ECO:0007669"/>
    <property type="project" value="TreeGrafter"/>
</dbReference>
<gene>
    <name evidence="3" type="primary">SORL1</name>
    <name evidence="3" type="ORF">EVAR_12793_1</name>
</gene>
<keyword evidence="4" id="KW-1185">Reference proteome</keyword>
<dbReference type="STRING" id="151549.A0A4C1UAN8"/>
<dbReference type="InterPro" id="IPR050310">
    <property type="entry name" value="VPS10-sortilin"/>
</dbReference>
<evidence type="ECO:0000256" key="1">
    <source>
        <dbReference type="ARBA" id="ARBA00022737"/>
    </source>
</evidence>
<dbReference type="OrthoDB" id="443634at2759"/>
<name>A0A4C1UAN8_EUMVA</name>
<proteinExistence type="predicted"/>
<reference evidence="3 4" key="1">
    <citation type="journal article" date="2019" name="Commun. Biol.">
        <title>The bagworm genome reveals a unique fibroin gene that provides high tensile strength.</title>
        <authorList>
            <person name="Kono N."/>
            <person name="Nakamura H."/>
            <person name="Ohtoshi R."/>
            <person name="Tomita M."/>
            <person name="Numata K."/>
            <person name="Arakawa K."/>
        </authorList>
    </citation>
    <scope>NUCLEOTIDE SEQUENCE [LARGE SCALE GENOMIC DNA]</scope>
</reference>
<evidence type="ECO:0000313" key="4">
    <source>
        <dbReference type="Proteomes" id="UP000299102"/>
    </source>
</evidence>
<dbReference type="EMBL" id="BGZK01000151">
    <property type="protein sequence ID" value="GBP23513.1"/>
    <property type="molecule type" value="Genomic_DNA"/>
</dbReference>
<dbReference type="GO" id="GO:0016020">
    <property type="term" value="C:membrane"/>
    <property type="evidence" value="ECO:0007669"/>
    <property type="project" value="TreeGrafter"/>
</dbReference>
<dbReference type="PANTHER" id="PTHR12106">
    <property type="entry name" value="SORTILIN RELATED"/>
    <property type="match status" value="1"/>
</dbReference>